<keyword evidence="1" id="KW-0472">Membrane</keyword>
<feature type="transmembrane region" description="Helical" evidence="1">
    <location>
        <begin position="62"/>
        <end position="83"/>
    </location>
</feature>
<comment type="caution">
    <text evidence="2">The sequence shown here is derived from an EMBL/GenBank/DDBJ whole genome shotgun (WGS) entry which is preliminary data.</text>
</comment>
<keyword evidence="1" id="KW-1133">Transmembrane helix</keyword>
<evidence type="ECO:0008006" key="4">
    <source>
        <dbReference type="Google" id="ProtNLM"/>
    </source>
</evidence>
<dbReference type="AlphaFoldDB" id="A0A2H5QQX8"/>
<dbReference type="EMBL" id="BDQV01000605">
    <property type="protein sequence ID" value="GAY66685.1"/>
    <property type="molecule type" value="Genomic_DNA"/>
</dbReference>
<organism evidence="2 3">
    <name type="scientific">Citrus unshiu</name>
    <name type="common">Satsuma mandarin</name>
    <name type="synonym">Citrus nobilis var. unshiu</name>
    <dbReference type="NCBI Taxonomy" id="55188"/>
    <lineage>
        <taxon>Eukaryota</taxon>
        <taxon>Viridiplantae</taxon>
        <taxon>Streptophyta</taxon>
        <taxon>Embryophyta</taxon>
        <taxon>Tracheophyta</taxon>
        <taxon>Spermatophyta</taxon>
        <taxon>Magnoliopsida</taxon>
        <taxon>eudicotyledons</taxon>
        <taxon>Gunneridae</taxon>
        <taxon>Pentapetalae</taxon>
        <taxon>rosids</taxon>
        <taxon>malvids</taxon>
        <taxon>Sapindales</taxon>
        <taxon>Rutaceae</taxon>
        <taxon>Aurantioideae</taxon>
        <taxon>Citrus</taxon>
    </lineage>
</organism>
<protein>
    <recommendedName>
        <fullName evidence="4">Transmembrane protein</fullName>
    </recommendedName>
</protein>
<evidence type="ECO:0000313" key="3">
    <source>
        <dbReference type="Proteomes" id="UP000236630"/>
    </source>
</evidence>
<accession>A0A2H5QQX8</accession>
<dbReference type="Proteomes" id="UP000236630">
    <property type="component" value="Unassembled WGS sequence"/>
</dbReference>
<keyword evidence="3" id="KW-1185">Reference proteome</keyword>
<evidence type="ECO:0000313" key="2">
    <source>
        <dbReference type="EMBL" id="GAY66685.1"/>
    </source>
</evidence>
<reference evidence="2 3" key="1">
    <citation type="journal article" date="2017" name="Front. Genet.">
        <title>Draft sequencing of the heterozygous diploid genome of Satsuma (Citrus unshiu Marc.) using a hybrid assembly approach.</title>
        <authorList>
            <person name="Shimizu T."/>
            <person name="Tanizawa Y."/>
            <person name="Mochizuki T."/>
            <person name="Nagasaki H."/>
            <person name="Yoshioka T."/>
            <person name="Toyoda A."/>
            <person name="Fujiyama A."/>
            <person name="Kaminuma E."/>
            <person name="Nakamura Y."/>
        </authorList>
    </citation>
    <scope>NUCLEOTIDE SEQUENCE [LARGE SCALE GENOMIC DNA]</scope>
    <source>
        <strain evidence="3">cv. Miyagawa wase</strain>
    </source>
</reference>
<keyword evidence="1" id="KW-0812">Transmembrane</keyword>
<name>A0A2H5QQX8_CITUN</name>
<evidence type="ECO:0000256" key="1">
    <source>
        <dbReference type="SAM" id="Phobius"/>
    </source>
</evidence>
<feature type="transmembrane region" description="Helical" evidence="1">
    <location>
        <begin position="27"/>
        <end position="50"/>
    </location>
</feature>
<gene>
    <name evidence="2" type="ORF">CUMW_250760</name>
</gene>
<sequence length="86" mass="10189">MKYQRLKQHQQQQQALVQQALLQQQSLYHLGLLATPQVQFLVCILFLVTYVNPLYRDFDCVFIISSFDLFTLFRVSLFVFAYVNPL</sequence>
<proteinExistence type="predicted"/>